<evidence type="ECO:0008006" key="4">
    <source>
        <dbReference type="Google" id="ProtNLM"/>
    </source>
</evidence>
<feature type="transmembrane region" description="Helical" evidence="1">
    <location>
        <begin position="74"/>
        <end position="93"/>
    </location>
</feature>
<accession>A0A2U8DZR2</accession>
<feature type="transmembrane region" description="Helical" evidence="1">
    <location>
        <begin position="190"/>
        <end position="209"/>
    </location>
</feature>
<evidence type="ECO:0000256" key="1">
    <source>
        <dbReference type="SAM" id="Phobius"/>
    </source>
</evidence>
<name>A0A2U8DZR2_9BACT</name>
<feature type="transmembrane region" description="Helical" evidence="1">
    <location>
        <begin position="248"/>
        <end position="266"/>
    </location>
</feature>
<feature type="transmembrane region" description="Helical" evidence="1">
    <location>
        <begin position="40"/>
        <end position="58"/>
    </location>
</feature>
<dbReference type="KEGG" id="elut:CKA38_00980"/>
<keyword evidence="1" id="KW-0812">Transmembrane</keyword>
<reference evidence="2 3" key="1">
    <citation type="journal article" date="2018" name="Syst. Appl. Microbiol.">
        <title>Ereboglobus luteus gen. nov. sp. nov. from cockroach guts, and new insights into the oxygen relationship of the genera Opitutus and Didymococcus (Verrucomicrobia: Opitutaceae).</title>
        <authorList>
            <person name="Tegtmeier D."/>
            <person name="Belitz A."/>
            <person name="Radek R."/>
            <person name="Heimerl T."/>
            <person name="Brune A."/>
        </authorList>
    </citation>
    <scope>NUCLEOTIDE SEQUENCE [LARGE SCALE GENOMIC DNA]</scope>
    <source>
        <strain evidence="2 3">Ho45</strain>
    </source>
</reference>
<keyword evidence="1" id="KW-1133">Transmembrane helix</keyword>
<evidence type="ECO:0000313" key="3">
    <source>
        <dbReference type="Proteomes" id="UP000244896"/>
    </source>
</evidence>
<evidence type="ECO:0000313" key="2">
    <source>
        <dbReference type="EMBL" id="AWI08025.1"/>
    </source>
</evidence>
<organism evidence="2 3">
    <name type="scientific">Ereboglobus luteus</name>
    <dbReference type="NCBI Taxonomy" id="1796921"/>
    <lineage>
        <taxon>Bacteria</taxon>
        <taxon>Pseudomonadati</taxon>
        <taxon>Verrucomicrobiota</taxon>
        <taxon>Opitutia</taxon>
        <taxon>Opitutales</taxon>
        <taxon>Opitutaceae</taxon>
        <taxon>Ereboglobus</taxon>
    </lineage>
</organism>
<proteinExistence type="predicted"/>
<feature type="transmembrane region" description="Helical" evidence="1">
    <location>
        <begin position="215"/>
        <end position="236"/>
    </location>
</feature>
<feature type="transmembrane region" description="Helical" evidence="1">
    <location>
        <begin position="100"/>
        <end position="119"/>
    </location>
</feature>
<keyword evidence="1" id="KW-0472">Membrane</keyword>
<dbReference type="RefSeq" id="WP_108823833.1">
    <property type="nucleotide sequence ID" value="NZ_CP023004.1"/>
</dbReference>
<dbReference type="EMBL" id="CP023004">
    <property type="protein sequence ID" value="AWI08025.1"/>
    <property type="molecule type" value="Genomic_DNA"/>
</dbReference>
<keyword evidence="3" id="KW-1185">Reference proteome</keyword>
<dbReference type="AlphaFoldDB" id="A0A2U8DZR2"/>
<dbReference type="OrthoDB" id="199532at2"/>
<feature type="transmembrane region" description="Helical" evidence="1">
    <location>
        <begin position="12"/>
        <end position="31"/>
    </location>
</feature>
<gene>
    <name evidence="2" type="ORF">CKA38_00980</name>
</gene>
<sequence>MIETFLTDRAWLWLAAALYLGGFLFGVVPLVRRGRHSNRLAFFIMLAGFVAQTLGLYLRGKAIGGCPIGNTFEILQFTTWSAVALYFIVGAVFRLSLLGFFTSAFAAALSLVSLAVPAWDAVCRASASGGNAWIEFHAALALFSYGVFGLLALTSGMYLLQWFSIKRRRMDGIFSFLPSMRALDQINLRLHATGAILLGASLAVALIHWQRGAGHTVGFAMLFFGAIWFLYAVFLALRLANIVPARRLAWACIVLFVVAIFSIGLVNNHRASRATGTDAHQKP</sequence>
<feature type="transmembrane region" description="Helical" evidence="1">
    <location>
        <begin position="139"/>
        <end position="160"/>
    </location>
</feature>
<dbReference type="Proteomes" id="UP000244896">
    <property type="component" value="Chromosome"/>
</dbReference>
<protein>
    <recommendedName>
        <fullName evidence="4">Cytochrome C biogenesis protein</fullName>
    </recommendedName>
</protein>